<dbReference type="Pfam" id="PF08207">
    <property type="entry name" value="EFP_N"/>
    <property type="match status" value="1"/>
</dbReference>
<dbReference type="InterPro" id="IPR014722">
    <property type="entry name" value="Rib_uL2_dom2"/>
</dbReference>
<dbReference type="SUPFAM" id="SSF50104">
    <property type="entry name" value="Translation proteins SH3-like domain"/>
    <property type="match status" value="1"/>
</dbReference>
<comment type="caution">
    <text evidence="5">The sequence shown here is derived from an EMBL/GenBank/DDBJ whole genome shotgun (WGS) entry which is preliminary data.</text>
</comment>
<dbReference type="SMART" id="SM00841">
    <property type="entry name" value="Elong-fact-P_C"/>
    <property type="match status" value="1"/>
</dbReference>
<evidence type="ECO:0000259" key="3">
    <source>
        <dbReference type="SMART" id="SM00841"/>
    </source>
</evidence>
<accession>A0ABQ3VFW0</accession>
<name>A0ABQ3VFW0_9CHLR</name>
<evidence type="ECO:0000256" key="2">
    <source>
        <dbReference type="ARBA" id="ARBA00025469"/>
    </source>
</evidence>
<evidence type="ECO:0000259" key="4">
    <source>
        <dbReference type="SMART" id="SM01185"/>
    </source>
</evidence>
<dbReference type="PANTHER" id="PTHR30053:SF14">
    <property type="entry name" value="TRANSLATION ELONGATION FACTOR KOW-LIKE DOMAIN-CONTAINING PROTEIN"/>
    <property type="match status" value="1"/>
</dbReference>
<dbReference type="Gene3D" id="2.40.50.140">
    <property type="entry name" value="Nucleic acid-binding proteins"/>
    <property type="match status" value="2"/>
</dbReference>
<keyword evidence="6" id="KW-1185">Reference proteome</keyword>
<dbReference type="InterPro" id="IPR001059">
    <property type="entry name" value="Transl_elong_P/YeiP_cen"/>
</dbReference>
<dbReference type="InterPro" id="IPR012340">
    <property type="entry name" value="NA-bd_OB-fold"/>
</dbReference>
<dbReference type="Gene3D" id="2.30.30.30">
    <property type="match status" value="1"/>
</dbReference>
<comment type="function">
    <text evidence="2">Involved in peptide bond synthesis. Stimulates efficient translation and peptide-bond synthesis on native or reconstituted 70S ribosomes in vitro. Probably functions indirectly by altering the affinity of the ribosome for aminoacyl-tRNA, thus increasing their reactivity as acceptors for peptidyl transferase.</text>
</comment>
<feature type="domain" description="Translation elongation factor P/YeiP central" evidence="4">
    <location>
        <begin position="67"/>
        <end position="126"/>
    </location>
</feature>
<dbReference type="SUPFAM" id="SSF50249">
    <property type="entry name" value="Nucleic acid-binding proteins"/>
    <property type="match status" value="2"/>
</dbReference>
<dbReference type="RefSeq" id="WP_201362668.1">
    <property type="nucleotide sequence ID" value="NZ_BNJJ01000008.1"/>
</dbReference>
<feature type="domain" description="Elongation factor P C-terminal" evidence="3">
    <location>
        <begin position="134"/>
        <end position="188"/>
    </location>
</feature>
<organism evidence="5 6">
    <name type="scientific">Dictyobacter formicarum</name>
    <dbReference type="NCBI Taxonomy" id="2778368"/>
    <lineage>
        <taxon>Bacteria</taxon>
        <taxon>Bacillati</taxon>
        <taxon>Chloroflexota</taxon>
        <taxon>Ktedonobacteria</taxon>
        <taxon>Ktedonobacterales</taxon>
        <taxon>Dictyobacteraceae</taxon>
        <taxon>Dictyobacter</taxon>
    </lineage>
</organism>
<gene>
    <name evidence="5" type="primary">efp_3</name>
    <name evidence="5" type="ORF">KSZ_30580</name>
</gene>
<dbReference type="InterPro" id="IPR015365">
    <property type="entry name" value="Elong-fact-P_C"/>
</dbReference>
<dbReference type="InterPro" id="IPR013185">
    <property type="entry name" value="Transl_elong_KOW-like"/>
</dbReference>
<keyword evidence="5" id="KW-0251">Elongation factor</keyword>
<comment type="similarity">
    <text evidence="1">Belongs to the elongation factor P family.</text>
</comment>
<reference evidence="5 6" key="1">
    <citation type="journal article" date="2021" name="Int. J. Syst. Evol. Microbiol.">
        <title>Reticulibacter mediterranei gen. nov., sp. nov., within the new family Reticulibacteraceae fam. nov., and Ktedonospora formicarum gen. nov., sp. nov., Ktedonobacter robiniae sp. nov., Dictyobacter formicarum sp. nov. and Dictyobacter arantiisoli sp. nov., belonging to the class Ktedonobacteria.</title>
        <authorList>
            <person name="Yabe S."/>
            <person name="Zheng Y."/>
            <person name="Wang C.M."/>
            <person name="Sakai Y."/>
            <person name="Abe K."/>
            <person name="Yokota A."/>
            <person name="Donadio S."/>
            <person name="Cavaletti L."/>
            <person name="Monciardini P."/>
        </authorList>
    </citation>
    <scope>NUCLEOTIDE SEQUENCE [LARGE SCALE GENOMIC DNA]</scope>
    <source>
        <strain evidence="5 6">SOSP1-9</strain>
    </source>
</reference>
<evidence type="ECO:0000313" key="5">
    <source>
        <dbReference type="EMBL" id="GHO85052.1"/>
    </source>
</evidence>
<dbReference type="Pfam" id="PF09285">
    <property type="entry name" value="Elong-fact-P_C"/>
    <property type="match status" value="1"/>
</dbReference>
<dbReference type="GO" id="GO:0003746">
    <property type="term" value="F:translation elongation factor activity"/>
    <property type="evidence" value="ECO:0007669"/>
    <property type="project" value="UniProtKB-KW"/>
</dbReference>
<keyword evidence="5" id="KW-0648">Protein biosynthesis</keyword>
<dbReference type="PANTHER" id="PTHR30053">
    <property type="entry name" value="ELONGATION FACTOR P"/>
    <property type="match status" value="1"/>
</dbReference>
<sequence>MITGRDITKGITIEVEGEPYTVVDWRNVTRAQVDPTVRAKLRHIRTHDLVERTLEAHFKYKVIPIERLAVVFTYWDGELYHFVDIGSDNPDDPDEFMLPLEMLGKAGKFIVDDLNLDMLVLNSEPVGVDLPPSIIMRVKSIEMVGHYWRAIMEGPARLETGLVVMVPTIVSPSDLIRVNTDGGEYIERV</sequence>
<proteinExistence type="inferred from homology"/>
<dbReference type="InterPro" id="IPR008991">
    <property type="entry name" value="Translation_prot_SH3-like_sf"/>
</dbReference>
<evidence type="ECO:0000313" key="6">
    <source>
        <dbReference type="Proteomes" id="UP000635565"/>
    </source>
</evidence>
<dbReference type="Proteomes" id="UP000635565">
    <property type="component" value="Unassembled WGS sequence"/>
</dbReference>
<evidence type="ECO:0000256" key="1">
    <source>
        <dbReference type="ARBA" id="ARBA00009479"/>
    </source>
</evidence>
<dbReference type="EMBL" id="BNJJ01000008">
    <property type="protein sequence ID" value="GHO85052.1"/>
    <property type="molecule type" value="Genomic_DNA"/>
</dbReference>
<protein>
    <submittedName>
        <fullName evidence="5">Elongation factor P</fullName>
    </submittedName>
</protein>
<dbReference type="InterPro" id="IPR020599">
    <property type="entry name" value="Transl_elong_fac_P/YeiP"/>
</dbReference>
<dbReference type="SMART" id="SM01185">
    <property type="entry name" value="EFP"/>
    <property type="match status" value="1"/>
</dbReference>